<evidence type="ECO:0000313" key="2">
    <source>
        <dbReference type="EMBL" id="CUQ67395.1"/>
    </source>
</evidence>
<dbReference type="SUPFAM" id="SSF53756">
    <property type="entry name" value="UDP-Glycosyltransferase/glycogen phosphorylase"/>
    <property type="match status" value="1"/>
</dbReference>
<protein>
    <recommendedName>
        <fullName evidence="1">Glycosyltransferase subfamily 4-like N-terminal domain-containing protein</fullName>
    </recommendedName>
</protein>
<dbReference type="Gene3D" id="3.40.50.2000">
    <property type="entry name" value="Glycogen Phosphorylase B"/>
    <property type="match status" value="2"/>
</dbReference>
<dbReference type="AlphaFoldDB" id="A0A0S4KSH2"/>
<dbReference type="Pfam" id="PF13439">
    <property type="entry name" value="Glyco_transf_4"/>
    <property type="match status" value="1"/>
</dbReference>
<dbReference type="CDD" id="cd03801">
    <property type="entry name" value="GT4_PimA-like"/>
    <property type="match status" value="1"/>
</dbReference>
<dbReference type="KEGG" id="nio:NITINOP_2423"/>
<dbReference type="InterPro" id="IPR028098">
    <property type="entry name" value="Glyco_trans_4-like_N"/>
</dbReference>
<dbReference type="PANTHER" id="PTHR12526:SF600">
    <property type="entry name" value="GLYCOSYL TRANSFERASE GROUP 1"/>
    <property type="match status" value="1"/>
</dbReference>
<name>A0A0S4KSH2_9BACT</name>
<dbReference type="PANTHER" id="PTHR12526">
    <property type="entry name" value="GLYCOSYLTRANSFERASE"/>
    <property type="match status" value="1"/>
</dbReference>
<feature type="domain" description="Glycosyltransferase subfamily 4-like N-terminal" evidence="1">
    <location>
        <begin position="83"/>
        <end position="218"/>
    </location>
</feature>
<dbReference type="Proteomes" id="UP000066284">
    <property type="component" value="Chromosome 1"/>
</dbReference>
<dbReference type="STRING" id="1715989.NITINOP_2423"/>
<sequence>MNVLFLSQIVPYPPHGGVLQRGYNLIRELGNEAEVHLLAFVHPDVLGGDAAMEESRVALQKHCARVEYFRLWPKASPLHRVAALTMAALSSRPFSVLAHYSGTFRQRVRELVASNQFDVIHADTIALAQFLGNRWPIPTVLTHHNIESQLMERRAGAETGFLARTYLCREARKLSTYENQMSRMFDVNVFVSEADERTLAERIPRLQTAVVPNGVDVEYFTPHQKNGRPTLIYTGGMNMFANRDAVLYFLEKMWPLIKKAVPTVRFFAVGQDPPKELLDIAARDPQVVVTGYVTDVRPFVWDATVYVVPLRVGGGTRLKVLDAMAMGKAMVSTSIGCEGLDVKPDVHLLVADEPAAFADKTIQLLRDDECRTRLGRNARELVEQCYSWKKIGRQLIEAYRLAIDGRRRRS</sequence>
<keyword evidence="3" id="KW-1185">Reference proteome</keyword>
<dbReference type="EMBL" id="LN885086">
    <property type="protein sequence ID" value="CUQ67395.1"/>
    <property type="molecule type" value="Genomic_DNA"/>
</dbReference>
<gene>
    <name evidence="2" type="ORF">NITINOP_2423</name>
</gene>
<dbReference type="OrthoDB" id="9807209at2"/>
<evidence type="ECO:0000259" key="1">
    <source>
        <dbReference type="Pfam" id="PF13439"/>
    </source>
</evidence>
<accession>A0A0S4KSH2</accession>
<proteinExistence type="predicted"/>
<dbReference type="Pfam" id="PF13692">
    <property type="entry name" value="Glyco_trans_1_4"/>
    <property type="match status" value="1"/>
</dbReference>
<evidence type="ECO:0000313" key="3">
    <source>
        <dbReference type="Proteomes" id="UP000066284"/>
    </source>
</evidence>
<dbReference type="GO" id="GO:0016757">
    <property type="term" value="F:glycosyltransferase activity"/>
    <property type="evidence" value="ECO:0007669"/>
    <property type="project" value="TreeGrafter"/>
</dbReference>
<organism evidence="2 3">
    <name type="scientific">Candidatus Nitrospira inopinata</name>
    <dbReference type="NCBI Taxonomy" id="1715989"/>
    <lineage>
        <taxon>Bacteria</taxon>
        <taxon>Pseudomonadati</taxon>
        <taxon>Nitrospirota</taxon>
        <taxon>Nitrospiria</taxon>
        <taxon>Nitrospirales</taxon>
        <taxon>Nitrospiraceae</taxon>
        <taxon>Nitrospira</taxon>
    </lineage>
</organism>
<reference evidence="3" key="1">
    <citation type="submission" date="2015-09" db="EMBL/GenBank/DDBJ databases">
        <authorList>
            <person name="Daims H."/>
        </authorList>
    </citation>
    <scope>NUCLEOTIDE SEQUENCE [LARGE SCALE GENOMIC DNA]</scope>
</reference>
<dbReference type="RefSeq" id="WP_062485694.1">
    <property type="nucleotide sequence ID" value="NZ_LN885086.1"/>
</dbReference>